<protein>
    <submittedName>
        <fullName evidence="1">BTB/POZ domain-containing protein POB1</fullName>
    </submittedName>
</protein>
<evidence type="ECO:0000313" key="1">
    <source>
        <dbReference type="EMBL" id="KAK1284324.1"/>
    </source>
</evidence>
<keyword evidence="2" id="KW-1185">Reference proteome</keyword>
<accession>A0AAV9C6P1</accession>
<dbReference type="AlphaFoldDB" id="A0AAV9C6P1"/>
<dbReference type="PANTHER" id="PTHR46336">
    <property type="entry name" value="OS02G0260700 PROTEIN"/>
    <property type="match status" value="1"/>
</dbReference>
<dbReference type="GO" id="GO:0005634">
    <property type="term" value="C:nucleus"/>
    <property type="evidence" value="ECO:0007669"/>
    <property type="project" value="TreeGrafter"/>
</dbReference>
<reference evidence="1" key="2">
    <citation type="submission" date="2023-06" db="EMBL/GenBank/DDBJ databases">
        <authorList>
            <person name="Ma L."/>
            <person name="Liu K.-W."/>
            <person name="Li Z."/>
            <person name="Hsiao Y.-Y."/>
            <person name="Qi Y."/>
            <person name="Fu T."/>
            <person name="Tang G."/>
            <person name="Zhang D."/>
            <person name="Sun W.-H."/>
            <person name="Liu D.-K."/>
            <person name="Li Y."/>
            <person name="Chen G.-Z."/>
            <person name="Liu X.-D."/>
            <person name="Liao X.-Y."/>
            <person name="Jiang Y.-T."/>
            <person name="Yu X."/>
            <person name="Hao Y."/>
            <person name="Huang J."/>
            <person name="Zhao X.-W."/>
            <person name="Ke S."/>
            <person name="Chen Y.-Y."/>
            <person name="Wu W.-L."/>
            <person name="Hsu J.-L."/>
            <person name="Lin Y.-F."/>
            <person name="Huang M.-D."/>
            <person name="Li C.-Y."/>
            <person name="Huang L."/>
            <person name="Wang Z.-W."/>
            <person name="Zhao X."/>
            <person name="Zhong W.-Y."/>
            <person name="Peng D.-H."/>
            <person name="Ahmad S."/>
            <person name="Lan S."/>
            <person name="Zhang J.-S."/>
            <person name="Tsai W.-C."/>
            <person name="Van De Peer Y."/>
            <person name="Liu Z.-J."/>
        </authorList>
    </citation>
    <scope>NUCLEOTIDE SEQUENCE</scope>
    <source>
        <strain evidence="1">CP</strain>
        <tissue evidence="1">Leaves</tissue>
    </source>
</reference>
<gene>
    <name evidence="1" type="primary">POB1</name>
    <name evidence="1" type="ORF">QJS10_CPB21g01416</name>
</gene>
<dbReference type="EMBL" id="JAUJYO010000021">
    <property type="protein sequence ID" value="KAK1284324.1"/>
    <property type="molecule type" value="Genomic_DNA"/>
</dbReference>
<name>A0AAV9C6P1_ACOCL</name>
<reference evidence="1" key="1">
    <citation type="journal article" date="2023" name="Nat. Commun.">
        <title>Diploid and tetraploid genomes of Acorus and the evolution of monocots.</title>
        <authorList>
            <person name="Ma L."/>
            <person name="Liu K.W."/>
            <person name="Li Z."/>
            <person name="Hsiao Y.Y."/>
            <person name="Qi Y."/>
            <person name="Fu T."/>
            <person name="Tang G.D."/>
            <person name="Zhang D."/>
            <person name="Sun W.H."/>
            <person name="Liu D.K."/>
            <person name="Li Y."/>
            <person name="Chen G.Z."/>
            <person name="Liu X.D."/>
            <person name="Liao X.Y."/>
            <person name="Jiang Y.T."/>
            <person name="Yu X."/>
            <person name="Hao Y."/>
            <person name="Huang J."/>
            <person name="Zhao X.W."/>
            <person name="Ke S."/>
            <person name="Chen Y.Y."/>
            <person name="Wu W.L."/>
            <person name="Hsu J.L."/>
            <person name="Lin Y.F."/>
            <person name="Huang M.D."/>
            <person name="Li C.Y."/>
            <person name="Huang L."/>
            <person name="Wang Z.W."/>
            <person name="Zhao X."/>
            <person name="Zhong W.Y."/>
            <person name="Peng D.H."/>
            <person name="Ahmad S."/>
            <person name="Lan S."/>
            <person name="Zhang J.S."/>
            <person name="Tsai W.C."/>
            <person name="Van de Peer Y."/>
            <person name="Liu Z.J."/>
        </authorList>
    </citation>
    <scope>NUCLEOTIDE SEQUENCE</scope>
    <source>
        <strain evidence="1">CP</strain>
    </source>
</reference>
<sequence length="187" mass="21773">MTMETVSRYFELPSCLLMNSEVQALRKAAIRYLENRRFIRRISDCFPLRVIEAEEPNKRSVVVYLDLSREECVNMCNLGINRCTQEFQLGKQKFFLWIGSRVYFTLALTQREPLTDIGVKYVFSARKMPNEGFVIKRSGTFPFISLYRRTLNISRLFGNTTWSSLIASDSPFFINGTLHLRAELTIS</sequence>
<organism evidence="1 2">
    <name type="scientific">Acorus calamus</name>
    <name type="common">Sweet flag</name>
    <dbReference type="NCBI Taxonomy" id="4465"/>
    <lineage>
        <taxon>Eukaryota</taxon>
        <taxon>Viridiplantae</taxon>
        <taxon>Streptophyta</taxon>
        <taxon>Embryophyta</taxon>
        <taxon>Tracheophyta</taxon>
        <taxon>Spermatophyta</taxon>
        <taxon>Magnoliopsida</taxon>
        <taxon>Liliopsida</taxon>
        <taxon>Acoraceae</taxon>
        <taxon>Acorus</taxon>
    </lineage>
</organism>
<comment type="caution">
    <text evidence="1">The sequence shown here is derived from an EMBL/GenBank/DDBJ whole genome shotgun (WGS) entry which is preliminary data.</text>
</comment>
<dbReference type="GO" id="GO:0010114">
    <property type="term" value="P:response to red light"/>
    <property type="evidence" value="ECO:0007669"/>
    <property type="project" value="TreeGrafter"/>
</dbReference>
<proteinExistence type="predicted"/>
<dbReference type="Proteomes" id="UP001180020">
    <property type="component" value="Unassembled WGS sequence"/>
</dbReference>
<dbReference type="InterPro" id="IPR045890">
    <property type="entry name" value="POB1-like"/>
</dbReference>
<dbReference type="PANTHER" id="PTHR46336:SF3">
    <property type="entry name" value="BTB_POZ DOMAIN-CONTAINING PROTEIN POB1"/>
    <property type="match status" value="1"/>
</dbReference>
<evidence type="ECO:0000313" key="2">
    <source>
        <dbReference type="Proteomes" id="UP001180020"/>
    </source>
</evidence>